<dbReference type="Proteomes" id="UP000830401">
    <property type="component" value="Chromosome"/>
</dbReference>
<evidence type="ECO:0000256" key="2">
    <source>
        <dbReference type="ARBA" id="ARBA00022676"/>
    </source>
</evidence>
<evidence type="ECO:0000256" key="3">
    <source>
        <dbReference type="ARBA" id="ARBA00022679"/>
    </source>
</evidence>
<dbReference type="InterPro" id="IPR017853">
    <property type="entry name" value="GH"/>
</dbReference>
<comment type="subcellular location">
    <subcellularLocation>
        <location evidence="1">Endomembrane system</location>
        <topology evidence="1">Multi-pass membrane protein</topology>
    </subcellularLocation>
</comment>
<proteinExistence type="predicted"/>
<keyword evidence="5 7" id="KW-1133">Transmembrane helix</keyword>
<evidence type="ECO:0000256" key="7">
    <source>
        <dbReference type="SAM" id="Phobius"/>
    </source>
</evidence>
<feature type="transmembrane region" description="Helical" evidence="7">
    <location>
        <begin position="67"/>
        <end position="93"/>
    </location>
</feature>
<name>A0ABY4GBD9_9BACT</name>
<feature type="transmembrane region" description="Helical" evidence="7">
    <location>
        <begin position="178"/>
        <end position="197"/>
    </location>
</feature>
<feature type="transmembrane region" description="Helical" evidence="7">
    <location>
        <begin position="209"/>
        <end position="228"/>
    </location>
</feature>
<dbReference type="InterPro" id="IPR005150">
    <property type="entry name" value="Cellulose_synth"/>
</dbReference>
<dbReference type="SUPFAM" id="SSF51445">
    <property type="entry name" value="(Trans)glycosidases"/>
    <property type="match status" value="1"/>
</dbReference>
<keyword evidence="9" id="KW-1185">Reference proteome</keyword>
<evidence type="ECO:0008006" key="10">
    <source>
        <dbReference type="Google" id="ProtNLM"/>
    </source>
</evidence>
<gene>
    <name evidence="8" type="ORF">MUN86_10415</name>
</gene>
<dbReference type="InterPro" id="IPR029044">
    <property type="entry name" value="Nucleotide-diphossugar_trans"/>
</dbReference>
<protein>
    <recommendedName>
        <fullName evidence="10">Glycosyltransferase</fullName>
    </recommendedName>
</protein>
<evidence type="ECO:0000256" key="1">
    <source>
        <dbReference type="ARBA" id="ARBA00004127"/>
    </source>
</evidence>
<keyword evidence="4 7" id="KW-0812">Transmembrane</keyword>
<dbReference type="Pfam" id="PF03552">
    <property type="entry name" value="Cellulose_synt"/>
    <property type="match status" value="1"/>
</dbReference>
<dbReference type="InterPro" id="IPR050321">
    <property type="entry name" value="Glycosyltr_2/OpgH_subfam"/>
</dbReference>
<evidence type="ECO:0000256" key="6">
    <source>
        <dbReference type="ARBA" id="ARBA00023136"/>
    </source>
</evidence>
<keyword evidence="6 7" id="KW-0472">Membrane</keyword>
<accession>A0ABY4GBD9</accession>
<feature type="transmembrane region" description="Helical" evidence="7">
    <location>
        <begin position="271"/>
        <end position="293"/>
    </location>
</feature>
<evidence type="ECO:0000313" key="8">
    <source>
        <dbReference type="EMBL" id="UOQ68218.1"/>
    </source>
</evidence>
<dbReference type="SUPFAM" id="SSF53448">
    <property type="entry name" value="Nucleotide-diphospho-sugar transferases"/>
    <property type="match status" value="1"/>
</dbReference>
<feature type="transmembrane region" description="Helical" evidence="7">
    <location>
        <begin position="135"/>
        <end position="158"/>
    </location>
</feature>
<evidence type="ECO:0000313" key="9">
    <source>
        <dbReference type="Proteomes" id="UP000830401"/>
    </source>
</evidence>
<keyword evidence="3" id="KW-0808">Transferase</keyword>
<dbReference type="PANTHER" id="PTHR43867">
    <property type="entry name" value="CELLULOSE SYNTHASE CATALYTIC SUBUNIT A [UDP-FORMING]"/>
    <property type="match status" value="1"/>
</dbReference>
<reference evidence="8" key="1">
    <citation type="submission" date="2022-04" db="EMBL/GenBank/DDBJ databases">
        <title>Hymenobacter sp. isolated from the air.</title>
        <authorList>
            <person name="Won M."/>
            <person name="Lee C.-M."/>
            <person name="Woen H.-Y."/>
            <person name="Kwon S.-W."/>
        </authorList>
    </citation>
    <scope>NUCLEOTIDE SEQUENCE</scope>
    <source>
        <strain evidence="8">5420S-77</strain>
    </source>
</reference>
<dbReference type="Gene3D" id="3.20.20.80">
    <property type="entry name" value="Glycosidases"/>
    <property type="match status" value="1"/>
</dbReference>
<evidence type="ECO:0000256" key="5">
    <source>
        <dbReference type="ARBA" id="ARBA00022989"/>
    </source>
</evidence>
<dbReference type="PANTHER" id="PTHR43867:SF2">
    <property type="entry name" value="CELLULOSE SYNTHASE CATALYTIC SUBUNIT A [UDP-FORMING]"/>
    <property type="match status" value="1"/>
</dbReference>
<evidence type="ECO:0000256" key="4">
    <source>
        <dbReference type="ARBA" id="ARBA00022692"/>
    </source>
</evidence>
<sequence>MHTAMRLHAQGWNSVYLPKVLSRGLVPASLGAFYSQQLKWSRGAFDLLIRVYPRLFPRFSWRQRLHYLLLPLYFLSGVVTLIDIAVPTLALVTTTFPWRVGLGEFTLHILPFTALTLLIRLCAQRWLREPHEAGLHLAGGILRVGSWWVYALGWFYALINIKVPYIPTPKEGRPATEWKISLPNILTAVVLIGAAKYGRGLSLTPATQFMSVLVLFNAAILLAAVAMAQHGILESILRTAAGARPLRRLLLLADRWRGQLGRQLVEGLRPAAGRFAIGLVSLYCVALVGLHSYQNHYIALERQWWPTQPDASLHLGQLVALPTASTPPPSDSTALVALDMPATVTPAQLQALKQTLAARRGATLLNWELKPGNRVNLQQIKQLELDKLKFPVLLRPVLYTSSASEFVHDWQQLVQQVRNLGGPRLIWVWTPPQDESLKAYFPGINYVDWIAVDGRNTPATPAEWYNPVRAQLAPSIEMHSKPVLLLMASAEKAKVVPKQLSESFPEVKAVIFDQVQTSVSQTKQVSFLEH</sequence>
<keyword evidence="2" id="KW-0328">Glycosyltransferase</keyword>
<feature type="transmembrane region" description="Helical" evidence="7">
    <location>
        <begin position="105"/>
        <end position="123"/>
    </location>
</feature>
<organism evidence="8 9">
    <name type="scientific">Hymenobacter volaticus</name>
    <dbReference type="NCBI Taxonomy" id="2932254"/>
    <lineage>
        <taxon>Bacteria</taxon>
        <taxon>Pseudomonadati</taxon>
        <taxon>Bacteroidota</taxon>
        <taxon>Cytophagia</taxon>
        <taxon>Cytophagales</taxon>
        <taxon>Hymenobacteraceae</taxon>
        <taxon>Hymenobacter</taxon>
    </lineage>
</organism>
<dbReference type="RefSeq" id="WP_245125023.1">
    <property type="nucleotide sequence ID" value="NZ_CP095061.1"/>
</dbReference>
<dbReference type="EMBL" id="CP095061">
    <property type="protein sequence ID" value="UOQ68218.1"/>
    <property type="molecule type" value="Genomic_DNA"/>
</dbReference>